<accession>A0ACB9XG59</accession>
<organism evidence="1 2">
    <name type="scientific">Chaenocephalus aceratus</name>
    <name type="common">Blackfin icefish</name>
    <name type="synonym">Chaenichthys aceratus</name>
    <dbReference type="NCBI Taxonomy" id="36190"/>
    <lineage>
        <taxon>Eukaryota</taxon>
        <taxon>Metazoa</taxon>
        <taxon>Chordata</taxon>
        <taxon>Craniata</taxon>
        <taxon>Vertebrata</taxon>
        <taxon>Euteleostomi</taxon>
        <taxon>Actinopterygii</taxon>
        <taxon>Neopterygii</taxon>
        <taxon>Teleostei</taxon>
        <taxon>Neoteleostei</taxon>
        <taxon>Acanthomorphata</taxon>
        <taxon>Eupercaria</taxon>
        <taxon>Perciformes</taxon>
        <taxon>Notothenioidei</taxon>
        <taxon>Channichthyidae</taxon>
        <taxon>Chaenocephalus</taxon>
    </lineage>
</organism>
<name>A0ACB9XG59_CHAAC</name>
<reference evidence="1" key="1">
    <citation type="submission" date="2022-05" db="EMBL/GenBank/DDBJ databases">
        <title>Chromosome-level genome of Chaenocephalus aceratus.</title>
        <authorList>
            <person name="Park H."/>
        </authorList>
    </citation>
    <scope>NUCLEOTIDE SEQUENCE</scope>
    <source>
        <strain evidence="1">KU_202001</strain>
    </source>
</reference>
<evidence type="ECO:0000313" key="2">
    <source>
        <dbReference type="Proteomes" id="UP001057452"/>
    </source>
</evidence>
<dbReference type="EMBL" id="CM043790">
    <property type="protein sequence ID" value="KAI4825339.1"/>
    <property type="molecule type" value="Genomic_DNA"/>
</dbReference>
<sequence length="127" mass="13878">LSFARALRCLSQQPQQDSIKPCASCVIPTSCTQGRECSAVFVCRGRPVSSLVPVSQPSRTGKPKNIQLVQCEQQMAVLVRTSVKSQTVTRKQTVAENFSFKQSALETPIKVVEKGGYCFLKISADVQ</sequence>
<gene>
    <name evidence="1" type="ORF">KUCAC02_021025</name>
</gene>
<keyword evidence="2" id="KW-1185">Reference proteome</keyword>
<feature type="non-terminal residue" evidence="1">
    <location>
        <position position="1"/>
    </location>
</feature>
<dbReference type="Proteomes" id="UP001057452">
    <property type="component" value="Chromosome 6"/>
</dbReference>
<comment type="caution">
    <text evidence="1">The sequence shown here is derived from an EMBL/GenBank/DDBJ whole genome shotgun (WGS) entry which is preliminary data.</text>
</comment>
<protein>
    <submittedName>
        <fullName evidence="1">Uncharacterized protein</fullName>
    </submittedName>
</protein>
<proteinExistence type="predicted"/>
<evidence type="ECO:0000313" key="1">
    <source>
        <dbReference type="EMBL" id="KAI4825339.1"/>
    </source>
</evidence>
<feature type="non-terminal residue" evidence="1">
    <location>
        <position position="127"/>
    </location>
</feature>